<keyword evidence="2" id="KW-1185">Reference proteome</keyword>
<evidence type="ECO:0000313" key="2">
    <source>
        <dbReference type="Proteomes" id="UP000501891"/>
    </source>
</evidence>
<protein>
    <submittedName>
        <fullName evidence="1">Uncharacterized protein</fullName>
    </submittedName>
</protein>
<accession>A0A858R4M2</accession>
<dbReference type="AlphaFoldDB" id="A0A858R4M2"/>
<name>A0A858R4M2_9PROT</name>
<proteinExistence type="predicted"/>
<evidence type="ECO:0000313" key="1">
    <source>
        <dbReference type="EMBL" id="QJE72370.1"/>
    </source>
</evidence>
<dbReference type="KEGG" id="acru:HHL28_03995"/>
<dbReference type="EMBL" id="CP051775">
    <property type="protein sequence ID" value="QJE72370.1"/>
    <property type="molecule type" value="Genomic_DNA"/>
</dbReference>
<organism evidence="1 2">
    <name type="scientific">Aerophototrophica crusticola</name>
    <dbReference type="NCBI Taxonomy" id="1709002"/>
    <lineage>
        <taxon>Bacteria</taxon>
        <taxon>Pseudomonadati</taxon>
        <taxon>Pseudomonadota</taxon>
        <taxon>Alphaproteobacteria</taxon>
        <taxon>Rhodospirillales</taxon>
        <taxon>Rhodospirillaceae</taxon>
        <taxon>Aerophototrophica</taxon>
    </lineage>
</organism>
<sequence length="61" mass="6204">MAGFSTSARTWESPEPLAAVLLVPDVEEPVSVAVDPMPPVAAAPPMVEVLSVAVLPVVGLP</sequence>
<gene>
    <name evidence="1" type="ORF">HHL28_03995</name>
</gene>
<dbReference type="Proteomes" id="UP000501891">
    <property type="component" value="Chromosome"/>
</dbReference>
<reference evidence="1" key="1">
    <citation type="submission" date="2020-04" db="EMBL/GenBank/DDBJ databases">
        <title>A desert anoxygenic phototrophic bacterium fixes CO2 using RubisCO under aerobic conditions.</title>
        <authorList>
            <person name="Tang K."/>
        </authorList>
    </citation>
    <scope>NUCLEOTIDE SEQUENCE [LARGE SCALE GENOMIC DNA]</scope>
    <source>
        <strain evidence="1">MIMtkB3</strain>
    </source>
</reference>